<dbReference type="GO" id="GO:0005524">
    <property type="term" value="F:ATP binding"/>
    <property type="evidence" value="ECO:0007669"/>
    <property type="project" value="UniProtKB-UniRule"/>
</dbReference>
<evidence type="ECO:0000256" key="9">
    <source>
        <dbReference type="PROSITE-ProRule" id="PRU10141"/>
    </source>
</evidence>
<evidence type="ECO:0000313" key="14">
    <source>
        <dbReference type="Proteomes" id="UP000075374"/>
    </source>
</evidence>
<evidence type="ECO:0000259" key="12">
    <source>
        <dbReference type="PROSITE" id="PS51178"/>
    </source>
</evidence>
<comment type="catalytic activity">
    <reaction evidence="7">
        <text>L-threonyl-[protein] + ATP = O-phospho-L-threonyl-[protein] + ADP + H(+)</text>
        <dbReference type="Rhea" id="RHEA:46608"/>
        <dbReference type="Rhea" id="RHEA-COMP:11060"/>
        <dbReference type="Rhea" id="RHEA-COMP:11605"/>
        <dbReference type="ChEBI" id="CHEBI:15378"/>
        <dbReference type="ChEBI" id="CHEBI:30013"/>
        <dbReference type="ChEBI" id="CHEBI:30616"/>
        <dbReference type="ChEBI" id="CHEBI:61977"/>
        <dbReference type="ChEBI" id="CHEBI:456216"/>
        <dbReference type="EC" id="2.7.11.1"/>
    </reaction>
</comment>
<keyword evidence="10" id="KW-0812">Transmembrane</keyword>
<proteinExistence type="predicted"/>
<evidence type="ECO:0000256" key="4">
    <source>
        <dbReference type="ARBA" id="ARBA00022741"/>
    </source>
</evidence>
<reference evidence="13 14" key="1">
    <citation type="submission" date="2016-02" db="EMBL/GenBank/DDBJ databases">
        <title>Genome sequence of Clostridium colicanis DSM 13634.</title>
        <authorList>
            <person name="Poehlein A."/>
            <person name="Daniel R."/>
        </authorList>
    </citation>
    <scope>NUCLEOTIDE SEQUENCE [LARGE SCALE GENOMIC DNA]</scope>
    <source>
        <strain evidence="13 14">DSM 13634</strain>
    </source>
</reference>
<sequence>MTGTILGNRYELMEKIGEGGMAEVYKAKCHLLNRFVAVKILKSQYSDNIEFVNKFEQEAAAAASLSHSNIVSIYDVGSQDGINYIVMEYIDGKTLKQIINEQKVLKYNDAIIIAIQIAKALECAHNNNIIHRDVKPHNILVTKEGVVKVTDFGIAKATSSVTITNSDRIIGSAHYFSPEQAKGNFVDCRTDIYSLGIILYEMVTGKLPYDGDSPVSVALKHIQEQVVPPIEVNSNIPESLNKIILKAIEKEQYKRYQSAHEMLMDLQKIKQNPDVDIIMNNFENEYTKIMKPITGYDEVKEKDVDENQYQYEHEEDDIGDINYTNGIDNYIEEDEGNNNRSKNRIKNKVKNKKKITSLIALGVIIIGFISAFVILNKEFDGHKTGKAVVPNIIGLSKEKAQSLVEEQGLKFVTTTQSSDKPAGVVIECYPSPGTEMDLSEKDEVRAIISSGPKVATVPNLIEIELEAAKEYLKIYNLNLGKVSYTYSDTIDEGKVCDQYPKPETVIGENTTVDLVVSKGPNKKITVVPNLINKNLDEAQQLLKDANLRLGNITKINTLDKSLDGIVTAQSIKSGKKVPENTAVDVSYYVYGDKAMTIVPNFVNKTVRQARNLAAENNLIIKVKGRDDFIITSQDKAPGMEVKEGTVITLTSEPNP</sequence>
<dbReference type="FunFam" id="3.30.200.20:FF:000035">
    <property type="entry name" value="Serine/threonine protein kinase Stk1"/>
    <property type="match status" value="1"/>
</dbReference>
<dbReference type="PATRIC" id="fig|1121305.3.peg.577"/>
<dbReference type="PROSITE" id="PS51178">
    <property type="entry name" value="PASTA"/>
    <property type="match status" value="4"/>
</dbReference>
<dbReference type="STRING" id="1121305.CLCOL_05720"/>
<evidence type="ECO:0000256" key="5">
    <source>
        <dbReference type="ARBA" id="ARBA00022777"/>
    </source>
</evidence>
<feature type="binding site" evidence="9">
    <location>
        <position position="39"/>
    </location>
    <ligand>
        <name>ATP</name>
        <dbReference type="ChEBI" id="CHEBI:30616"/>
    </ligand>
</feature>
<dbReference type="CDD" id="cd14014">
    <property type="entry name" value="STKc_PknB_like"/>
    <property type="match status" value="1"/>
</dbReference>
<dbReference type="SMART" id="SM00220">
    <property type="entry name" value="S_TKc"/>
    <property type="match status" value="1"/>
</dbReference>
<dbReference type="Gene3D" id="3.30.10.20">
    <property type="match status" value="4"/>
</dbReference>
<accession>A0A151AQL6</accession>
<dbReference type="PANTHER" id="PTHR43289">
    <property type="entry name" value="MITOGEN-ACTIVATED PROTEIN KINASE KINASE KINASE 20-RELATED"/>
    <property type="match status" value="1"/>
</dbReference>
<dbReference type="Pfam" id="PF03793">
    <property type="entry name" value="PASTA"/>
    <property type="match status" value="4"/>
</dbReference>
<keyword evidence="6 9" id="KW-0067">ATP-binding</keyword>
<feature type="domain" description="PASTA" evidence="12">
    <location>
        <begin position="451"/>
        <end position="518"/>
    </location>
</feature>
<evidence type="ECO:0000256" key="1">
    <source>
        <dbReference type="ARBA" id="ARBA00012513"/>
    </source>
</evidence>
<dbReference type="InterPro" id="IPR008271">
    <property type="entry name" value="Ser/Thr_kinase_AS"/>
</dbReference>
<evidence type="ECO:0000256" key="10">
    <source>
        <dbReference type="SAM" id="Phobius"/>
    </source>
</evidence>
<dbReference type="RefSeq" id="WP_061857499.1">
    <property type="nucleotide sequence ID" value="NZ_LTBB01000002.1"/>
</dbReference>
<keyword evidence="3 13" id="KW-0808">Transferase</keyword>
<keyword evidence="10" id="KW-0472">Membrane</keyword>
<evidence type="ECO:0000256" key="6">
    <source>
        <dbReference type="ARBA" id="ARBA00022840"/>
    </source>
</evidence>
<feature type="domain" description="PASTA" evidence="12">
    <location>
        <begin position="592"/>
        <end position="653"/>
    </location>
</feature>
<dbReference type="Pfam" id="PF00069">
    <property type="entry name" value="Pkinase"/>
    <property type="match status" value="1"/>
</dbReference>
<dbReference type="PANTHER" id="PTHR43289:SF34">
    <property type="entry name" value="SERINE_THREONINE-PROTEIN KINASE YBDM-RELATED"/>
    <property type="match status" value="1"/>
</dbReference>
<dbReference type="NCBIfam" id="NF033483">
    <property type="entry name" value="PknB_PASTA_kin"/>
    <property type="match status" value="1"/>
</dbReference>
<dbReference type="EMBL" id="LTBB01000002">
    <property type="protein sequence ID" value="KYH29934.1"/>
    <property type="molecule type" value="Genomic_DNA"/>
</dbReference>
<dbReference type="InterPro" id="IPR000719">
    <property type="entry name" value="Prot_kinase_dom"/>
</dbReference>
<dbReference type="GO" id="GO:0004674">
    <property type="term" value="F:protein serine/threonine kinase activity"/>
    <property type="evidence" value="ECO:0007669"/>
    <property type="project" value="UniProtKB-KW"/>
</dbReference>
<name>A0A151AQL6_9CLOT</name>
<dbReference type="Gene3D" id="1.10.510.10">
    <property type="entry name" value="Transferase(Phosphotransferase) domain 1"/>
    <property type="match status" value="1"/>
</dbReference>
<dbReference type="PROSITE" id="PS50011">
    <property type="entry name" value="PROTEIN_KINASE_DOM"/>
    <property type="match status" value="1"/>
</dbReference>
<feature type="domain" description="Protein kinase" evidence="11">
    <location>
        <begin position="10"/>
        <end position="275"/>
    </location>
</feature>
<comment type="catalytic activity">
    <reaction evidence="8">
        <text>L-seryl-[protein] + ATP = O-phospho-L-seryl-[protein] + ADP + H(+)</text>
        <dbReference type="Rhea" id="RHEA:17989"/>
        <dbReference type="Rhea" id="RHEA-COMP:9863"/>
        <dbReference type="Rhea" id="RHEA-COMP:11604"/>
        <dbReference type="ChEBI" id="CHEBI:15378"/>
        <dbReference type="ChEBI" id="CHEBI:29999"/>
        <dbReference type="ChEBI" id="CHEBI:30616"/>
        <dbReference type="ChEBI" id="CHEBI:83421"/>
        <dbReference type="ChEBI" id="CHEBI:456216"/>
        <dbReference type="EC" id="2.7.11.1"/>
    </reaction>
</comment>
<keyword evidence="14" id="KW-1185">Reference proteome</keyword>
<dbReference type="SUPFAM" id="SSF54184">
    <property type="entry name" value="Penicillin-binding protein 2x (pbp-2x), c-terminal domain"/>
    <property type="match status" value="1"/>
</dbReference>
<feature type="domain" description="PASTA" evidence="12">
    <location>
        <begin position="519"/>
        <end position="589"/>
    </location>
</feature>
<keyword evidence="5 13" id="KW-0418">Kinase</keyword>
<evidence type="ECO:0000256" key="3">
    <source>
        <dbReference type="ARBA" id="ARBA00022679"/>
    </source>
</evidence>
<protein>
    <recommendedName>
        <fullName evidence="1">non-specific serine/threonine protein kinase</fullName>
        <ecNumber evidence="1">2.7.11.1</ecNumber>
    </recommendedName>
</protein>
<dbReference type="CDD" id="cd06577">
    <property type="entry name" value="PASTA_pknB"/>
    <property type="match status" value="4"/>
</dbReference>
<evidence type="ECO:0000313" key="13">
    <source>
        <dbReference type="EMBL" id="KYH29934.1"/>
    </source>
</evidence>
<evidence type="ECO:0000256" key="2">
    <source>
        <dbReference type="ARBA" id="ARBA00022527"/>
    </source>
</evidence>
<evidence type="ECO:0000256" key="7">
    <source>
        <dbReference type="ARBA" id="ARBA00047899"/>
    </source>
</evidence>
<dbReference type="Proteomes" id="UP000075374">
    <property type="component" value="Unassembled WGS sequence"/>
</dbReference>
<comment type="caution">
    <text evidence="13">The sequence shown here is derived from an EMBL/GenBank/DDBJ whole genome shotgun (WGS) entry which is preliminary data.</text>
</comment>
<dbReference type="SMART" id="SM00740">
    <property type="entry name" value="PASTA"/>
    <property type="match status" value="4"/>
</dbReference>
<feature type="domain" description="PASTA" evidence="12">
    <location>
        <begin position="383"/>
        <end position="450"/>
    </location>
</feature>
<dbReference type="InterPro" id="IPR011009">
    <property type="entry name" value="Kinase-like_dom_sf"/>
</dbReference>
<dbReference type="InterPro" id="IPR005543">
    <property type="entry name" value="PASTA_dom"/>
</dbReference>
<dbReference type="PROSITE" id="PS00107">
    <property type="entry name" value="PROTEIN_KINASE_ATP"/>
    <property type="match status" value="1"/>
</dbReference>
<dbReference type="FunFam" id="1.10.510.10:FF:000021">
    <property type="entry name" value="Serine/threonine protein kinase"/>
    <property type="match status" value="1"/>
</dbReference>
<evidence type="ECO:0000259" key="11">
    <source>
        <dbReference type="PROSITE" id="PS50011"/>
    </source>
</evidence>
<dbReference type="AlphaFoldDB" id="A0A151AQL6"/>
<dbReference type="SUPFAM" id="SSF56112">
    <property type="entry name" value="Protein kinase-like (PK-like)"/>
    <property type="match status" value="1"/>
</dbReference>
<organism evidence="13 14">
    <name type="scientific">Clostridium colicanis DSM 13634</name>
    <dbReference type="NCBI Taxonomy" id="1121305"/>
    <lineage>
        <taxon>Bacteria</taxon>
        <taxon>Bacillati</taxon>
        <taxon>Bacillota</taxon>
        <taxon>Clostridia</taxon>
        <taxon>Eubacteriales</taxon>
        <taxon>Clostridiaceae</taxon>
        <taxon>Clostridium</taxon>
    </lineage>
</organism>
<dbReference type="GO" id="GO:0106310">
    <property type="term" value="F:protein serine kinase activity"/>
    <property type="evidence" value="ECO:0007669"/>
    <property type="project" value="RHEA"/>
</dbReference>
<evidence type="ECO:0000256" key="8">
    <source>
        <dbReference type="ARBA" id="ARBA00048679"/>
    </source>
</evidence>
<dbReference type="PROSITE" id="PS00108">
    <property type="entry name" value="PROTEIN_KINASE_ST"/>
    <property type="match status" value="1"/>
</dbReference>
<dbReference type="EC" id="2.7.11.1" evidence="1"/>
<gene>
    <name evidence="13" type="primary">prkC</name>
    <name evidence="13" type="ORF">CLCOL_05720</name>
</gene>
<keyword evidence="4 9" id="KW-0547">Nucleotide-binding</keyword>
<feature type="transmembrane region" description="Helical" evidence="10">
    <location>
        <begin position="355"/>
        <end position="375"/>
    </location>
</feature>
<keyword evidence="10" id="KW-1133">Transmembrane helix</keyword>
<keyword evidence="2" id="KW-0723">Serine/threonine-protein kinase</keyword>
<dbReference type="Gene3D" id="3.30.200.20">
    <property type="entry name" value="Phosphorylase Kinase, domain 1"/>
    <property type="match status" value="1"/>
</dbReference>
<dbReference type="InterPro" id="IPR017441">
    <property type="entry name" value="Protein_kinase_ATP_BS"/>
</dbReference>